<organism evidence="1 2">
    <name type="scientific">Paenibacillus terreus</name>
    <dbReference type="NCBI Taxonomy" id="1387834"/>
    <lineage>
        <taxon>Bacteria</taxon>
        <taxon>Bacillati</taxon>
        <taxon>Bacillota</taxon>
        <taxon>Bacilli</taxon>
        <taxon>Bacillales</taxon>
        <taxon>Paenibacillaceae</taxon>
        <taxon>Paenibacillus</taxon>
    </lineage>
</organism>
<evidence type="ECO:0000313" key="2">
    <source>
        <dbReference type="Proteomes" id="UP001580407"/>
    </source>
</evidence>
<accession>A0ABV5BG92</accession>
<evidence type="ECO:0000313" key="1">
    <source>
        <dbReference type="EMBL" id="MFB5684727.1"/>
    </source>
</evidence>
<proteinExistence type="predicted"/>
<dbReference type="RefSeq" id="WP_375528395.1">
    <property type="nucleotide sequence ID" value="NZ_JBHILM010000046.1"/>
</dbReference>
<sequence>MLPLYREVAAEMTRSGVGTEINTGLAYRYPVAEGCPSPLFLSVLAEQGVPITLSSDSHFPDDIGRLLDEALQAALEAGYQQLRFIVSESPILCRLAACPIIWYE</sequence>
<evidence type="ECO:0008006" key="3">
    <source>
        <dbReference type="Google" id="ProtNLM"/>
    </source>
</evidence>
<protein>
    <recommendedName>
        <fullName evidence="3">Histidinol-phosphatase</fullName>
    </recommendedName>
</protein>
<dbReference type="Proteomes" id="UP001580407">
    <property type="component" value="Unassembled WGS sequence"/>
</dbReference>
<dbReference type="Gene3D" id="3.20.20.140">
    <property type="entry name" value="Metal-dependent hydrolases"/>
    <property type="match status" value="1"/>
</dbReference>
<name>A0ABV5BG92_9BACL</name>
<dbReference type="InterPro" id="IPR016195">
    <property type="entry name" value="Pol/histidinol_Pase-like"/>
</dbReference>
<dbReference type="SUPFAM" id="SSF89550">
    <property type="entry name" value="PHP domain-like"/>
    <property type="match status" value="1"/>
</dbReference>
<gene>
    <name evidence="1" type="ORF">ACE3NQ_27850</name>
</gene>
<reference evidence="1 2" key="1">
    <citation type="submission" date="2024-09" db="EMBL/GenBank/DDBJ databases">
        <authorList>
            <person name="Ruan L."/>
        </authorList>
    </citation>
    <scope>NUCLEOTIDE SEQUENCE [LARGE SCALE GENOMIC DNA]</scope>
    <source>
        <strain evidence="1 2">D33</strain>
    </source>
</reference>
<comment type="caution">
    <text evidence="1">The sequence shown here is derived from an EMBL/GenBank/DDBJ whole genome shotgun (WGS) entry which is preliminary data.</text>
</comment>
<dbReference type="EMBL" id="JBHILM010000046">
    <property type="protein sequence ID" value="MFB5684727.1"/>
    <property type="molecule type" value="Genomic_DNA"/>
</dbReference>
<keyword evidence="2" id="KW-1185">Reference proteome</keyword>